<evidence type="ECO:0000313" key="4">
    <source>
        <dbReference type="Proteomes" id="UP000639338"/>
    </source>
</evidence>
<comment type="caution">
    <text evidence="3">The sequence shown here is derived from an EMBL/GenBank/DDBJ whole genome shotgun (WGS) entry which is preliminary data.</text>
</comment>
<evidence type="ECO:0000256" key="2">
    <source>
        <dbReference type="SAM" id="MobiDB-lite"/>
    </source>
</evidence>
<feature type="region of interest" description="Disordered" evidence="2">
    <location>
        <begin position="39"/>
        <end position="79"/>
    </location>
</feature>
<gene>
    <name evidence="3" type="ORF">HCN44_007944</name>
</gene>
<evidence type="ECO:0000313" key="3">
    <source>
        <dbReference type="EMBL" id="KAF7989270.1"/>
    </source>
</evidence>
<sequence length="384" mass="44245">MCRSGKRREKLPRIQKEEVMKESDRKILEIIKRKKALQFKKPQEMSSLYEDDENPRPSFNMSPKNLDDAGSSLDNESWKSPQSYIGEETYHVKKNNFLESSSRNSKFCMKSKILKQHSNSSKRDVETENAVEILTAEKASLVTKNEELEKEIKLLQEMTQNLQDAEKKMQNDLSVMRIQYEEMKNESQLHVNLNSEIQEIINSLHDEMREDLKVFGEQLVQNIVDALNETGRPAVQEIVNDLEIIDGKVRITENVSMNVETYMKACQAFDMRKRANIAMRVAIMKMQAHKSLLTKDAMDISNLSNWIAYQAKMIRTREKAKLDDASTDESAESDEQSEDDSRDKQIKKIAFVSTDKVSHDDEDGSSSVDENEGEDDPLTDESQE</sequence>
<feature type="coiled-coil region" evidence="1">
    <location>
        <begin position="131"/>
        <end position="186"/>
    </location>
</feature>
<feature type="compositionally biased region" description="Acidic residues" evidence="2">
    <location>
        <begin position="360"/>
        <end position="384"/>
    </location>
</feature>
<organism evidence="3 4">
    <name type="scientific">Aphidius gifuensis</name>
    <name type="common">Parasitoid wasp</name>
    <dbReference type="NCBI Taxonomy" id="684658"/>
    <lineage>
        <taxon>Eukaryota</taxon>
        <taxon>Metazoa</taxon>
        <taxon>Ecdysozoa</taxon>
        <taxon>Arthropoda</taxon>
        <taxon>Hexapoda</taxon>
        <taxon>Insecta</taxon>
        <taxon>Pterygota</taxon>
        <taxon>Neoptera</taxon>
        <taxon>Endopterygota</taxon>
        <taxon>Hymenoptera</taxon>
        <taxon>Apocrita</taxon>
        <taxon>Ichneumonoidea</taxon>
        <taxon>Braconidae</taxon>
        <taxon>Aphidiinae</taxon>
        <taxon>Aphidius</taxon>
    </lineage>
</organism>
<keyword evidence="4" id="KW-1185">Reference proteome</keyword>
<evidence type="ECO:0000256" key="1">
    <source>
        <dbReference type="SAM" id="Coils"/>
    </source>
</evidence>
<dbReference type="AlphaFoldDB" id="A0A835CQK5"/>
<name>A0A835CQK5_APHGI</name>
<reference evidence="3 4" key="1">
    <citation type="submission" date="2020-08" db="EMBL/GenBank/DDBJ databases">
        <title>Aphidius gifuensis genome sequencing and assembly.</title>
        <authorList>
            <person name="Du Z."/>
        </authorList>
    </citation>
    <scope>NUCLEOTIDE SEQUENCE [LARGE SCALE GENOMIC DNA]</scope>
    <source>
        <strain evidence="3">YNYX2018</strain>
        <tissue evidence="3">Adults</tissue>
    </source>
</reference>
<proteinExistence type="predicted"/>
<feature type="region of interest" description="Disordered" evidence="2">
    <location>
        <begin position="320"/>
        <end position="384"/>
    </location>
</feature>
<dbReference type="EMBL" id="JACMRX010000005">
    <property type="protein sequence ID" value="KAF7989270.1"/>
    <property type="molecule type" value="Genomic_DNA"/>
</dbReference>
<accession>A0A835CQK5</accession>
<dbReference type="Proteomes" id="UP000639338">
    <property type="component" value="Unassembled WGS sequence"/>
</dbReference>
<protein>
    <submittedName>
        <fullName evidence="3">Uncharacterized protein</fullName>
    </submittedName>
</protein>
<keyword evidence="1" id="KW-0175">Coiled coil</keyword>
<feature type="compositionally biased region" description="Acidic residues" evidence="2">
    <location>
        <begin position="325"/>
        <end position="338"/>
    </location>
</feature>